<dbReference type="GO" id="GO:0005886">
    <property type="term" value="C:plasma membrane"/>
    <property type="evidence" value="ECO:0007669"/>
    <property type="project" value="TreeGrafter"/>
</dbReference>
<dbReference type="SUPFAM" id="SSF82714">
    <property type="entry name" value="Multidrug efflux transporter AcrB TolC docking domain, DN and DC subdomains"/>
    <property type="match status" value="2"/>
</dbReference>
<dbReference type="InterPro" id="IPR001036">
    <property type="entry name" value="Acrflvin-R"/>
</dbReference>
<feature type="transmembrane region" description="Helical" evidence="1">
    <location>
        <begin position="851"/>
        <end position="870"/>
    </location>
</feature>
<dbReference type="PANTHER" id="PTHR32063">
    <property type="match status" value="1"/>
</dbReference>
<organism evidence="2">
    <name type="scientific">Thermosporothrix sp. COM3</name>
    <dbReference type="NCBI Taxonomy" id="2490863"/>
    <lineage>
        <taxon>Bacteria</taxon>
        <taxon>Bacillati</taxon>
        <taxon>Chloroflexota</taxon>
        <taxon>Ktedonobacteria</taxon>
        <taxon>Ktedonobacterales</taxon>
        <taxon>Thermosporotrichaceae</taxon>
        <taxon>Thermosporothrix</taxon>
    </lineage>
</organism>
<dbReference type="GO" id="GO:0042910">
    <property type="term" value="F:xenobiotic transmembrane transporter activity"/>
    <property type="evidence" value="ECO:0007669"/>
    <property type="project" value="TreeGrafter"/>
</dbReference>
<dbReference type="Gene3D" id="1.20.1640.10">
    <property type="entry name" value="Multidrug efflux transporter AcrB transmembrane domain"/>
    <property type="match status" value="2"/>
</dbReference>
<feature type="transmembrane region" description="Helical" evidence="1">
    <location>
        <begin position="952"/>
        <end position="978"/>
    </location>
</feature>
<dbReference type="AlphaFoldDB" id="A0A455SIG7"/>
<dbReference type="EMBL" id="AP019376">
    <property type="protein sequence ID" value="BBH87131.1"/>
    <property type="molecule type" value="Genomic_DNA"/>
</dbReference>
<dbReference type="PANTHER" id="PTHR32063:SF0">
    <property type="entry name" value="SWARMING MOTILITY PROTEIN SWRC"/>
    <property type="match status" value="1"/>
</dbReference>
<protein>
    <submittedName>
        <fullName evidence="2">Hydrogenase expression protein</fullName>
    </submittedName>
</protein>
<feature type="transmembrane region" description="Helical" evidence="1">
    <location>
        <begin position="903"/>
        <end position="924"/>
    </location>
</feature>
<gene>
    <name evidence="2" type="ORF">KTC_18820</name>
</gene>
<feature type="transmembrane region" description="Helical" evidence="1">
    <location>
        <begin position="12"/>
        <end position="33"/>
    </location>
</feature>
<evidence type="ECO:0000256" key="1">
    <source>
        <dbReference type="SAM" id="Phobius"/>
    </source>
</evidence>
<feature type="transmembrane region" description="Helical" evidence="1">
    <location>
        <begin position="348"/>
        <end position="366"/>
    </location>
</feature>
<keyword evidence="1" id="KW-0472">Membrane</keyword>
<dbReference type="Gene3D" id="3.30.70.1320">
    <property type="entry name" value="Multidrug efflux transporter AcrB pore domain like"/>
    <property type="match status" value="1"/>
</dbReference>
<dbReference type="Pfam" id="PF00873">
    <property type="entry name" value="ACR_tran"/>
    <property type="match status" value="1"/>
</dbReference>
<dbReference type="SUPFAM" id="SSF82866">
    <property type="entry name" value="Multidrug efflux transporter AcrB transmembrane domain"/>
    <property type="match status" value="2"/>
</dbReference>
<dbReference type="InterPro" id="IPR027463">
    <property type="entry name" value="AcrB_DN_DC_subdom"/>
</dbReference>
<feature type="transmembrane region" description="Helical" evidence="1">
    <location>
        <begin position="441"/>
        <end position="461"/>
    </location>
</feature>
<feature type="transmembrane region" description="Helical" evidence="1">
    <location>
        <begin position="984"/>
        <end position="1008"/>
    </location>
</feature>
<evidence type="ECO:0000313" key="2">
    <source>
        <dbReference type="EMBL" id="BBH87131.1"/>
    </source>
</evidence>
<feature type="transmembrane region" description="Helical" evidence="1">
    <location>
        <begin position="371"/>
        <end position="390"/>
    </location>
</feature>
<feature type="transmembrane region" description="Helical" evidence="1">
    <location>
        <begin position="877"/>
        <end position="897"/>
    </location>
</feature>
<feature type="transmembrane region" description="Helical" evidence="1">
    <location>
        <begin position="473"/>
        <end position="500"/>
    </location>
</feature>
<dbReference type="PRINTS" id="PR00702">
    <property type="entry name" value="ACRIFLAVINRP"/>
</dbReference>
<dbReference type="Gene3D" id="3.30.70.1440">
    <property type="entry name" value="Multidrug efflux transporter AcrB pore domain"/>
    <property type="match status" value="1"/>
</dbReference>
<feature type="transmembrane region" description="Helical" evidence="1">
    <location>
        <begin position="533"/>
        <end position="553"/>
    </location>
</feature>
<keyword evidence="1" id="KW-0812">Transmembrane</keyword>
<accession>A0A455SIG7</accession>
<dbReference type="Gene3D" id="3.30.70.1430">
    <property type="entry name" value="Multidrug efflux transporter AcrB pore domain"/>
    <property type="match status" value="2"/>
</dbReference>
<dbReference type="Gene3D" id="3.30.2090.10">
    <property type="entry name" value="Multidrug efflux transporter AcrB TolC docking domain, DN and DC subdomains"/>
    <property type="match status" value="2"/>
</dbReference>
<keyword evidence="1" id="KW-1133">Transmembrane helix</keyword>
<sequence>MFVLTRFSLKNKSLIVLASLAVLVFGIAILPLLKQDELPPVTYPAINIASVYPGASPEQVERDVTTLLEQQVQGAQNVQQVTSQSREGLSLITVLYRDGSDIEKARQQLTEQVEKARTALPTGVTPQLQVFNPGDIPIILLSVTSSKDLAQLGPSLQQKIVPQLQSIDGVANVSVTGVRQPVVSISLDLHKMQEKGLTLTQVQNVLQANNLSQPAGSVTNDGQTKTVRSGHTFQSLKELRGLIVGMAPAQEGSESMPATAPQPIRLGEIATIREDFAQSETLTRVNGQPSIGLALVKSAAGNTVMISQEVQKQLPEMEKLLGSGTKIKVLDDRAPVIQHSITDLVKEGLIGAGFAVLVILVFLLSLRSTLVITLSIPLSVIMALIALWTQQTSLNVMSIAGLTIAIGRVVDDSIVVLENIHRHLALGESKAEATLHGVREVATAVTASTLTTVAVFLPLAFLGGFVGAYTHPLALAVTFALLASLLVSLTIIPVLAYWFLKPPRTVQPILHTRPSLLERGYYPLISWVTRYRIITILLAVVLLAGSFALLPLLPINTFSGQGESRFSFTLKQTPGTSLATTDAEAKRIEDELKLVEGIQSFQITVGSGSDAGSFATQPDMALFTITVQAGKEISEVQKRVREHIQRLALQGNVTFQTQLNNVVDITVQAPNERTLRSATEQVMREIKQIPQTSDITNDLAAAVPSIVVEVRPNRATELGLSTMQVNQLLQSIYTGLPLTQMTLDNVTRPVILKMNATAMTIQQIQDLRIGTERGEVRLGDIARVMQTTDPVQIGRVAGTRAATITLTVVGQDVGGVTQQLQQRLAQLKLPSGATTQLGGTASAANNVLTQLLLALLFAVPTVFLIMVATFRSIIQPLILLISIPFAAVGSIVLAALTRTPIGASTLFGFLMLIGIVVTNAIVLIDRVNHFRADGMSPREAVIAGGQQRVRPILMTALATIMALLPMALGIGGAGNAIISSSLAVVVIGGLTSSTILTLLFVPTLYVLVEEVKERLSKRAKQEPLEAVTTTPLEHVK</sequence>
<proteinExistence type="predicted"/>
<dbReference type="SUPFAM" id="SSF82693">
    <property type="entry name" value="Multidrug efflux transporter AcrB pore domain, PN1, PN2, PC1 and PC2 subdomains"/>
    <property type="match status" value="2"/>
</dbReference>
<reference evidence="2" key="1">
    <citation type="submission" date="2018-12" db="EMBL/GenBank/DDBJ databases">
        <title>Novel natural products biosynthetic potential of the class Ktedonobacteria.</title>
        <authorList>
            <person name="Zheng Y."/>
            <person name="Saitou A."/>
            <person name="Wang C.M."/>
            <person name="Toyoda A."/>
            <person name="Minakuchi Y."/>
            <person name="Sekiguchi Y."/>
            <person name="Ueda K."/>
            <person name="Takano H."/>
            <person name="Sakai Y."/>
            <person name="Yokota A."/>
            <person name="Yabe S."/>
        </authorList>
    </citation>
    <scope>NUCLEOTIDE SEQUENCE</scope>
    <source>
        <strain evidence="2">COM3</strain>
    </source>
</reference>
<name>A0A455SIG7_9CHLR</name>